<dbReference type="AlphaFoldDB" id="A0A1S2LAX2"/>
<dbReference type="EMBL" id="MLQQ01000044">
    <property type="protein sequence ID" value="OIJ09464.1"/>
    <property type="molecule type" value="Genomic_DNA"/>
</dbReference>
<evidence type="ECO:0000256" key="2">
    <source>
        <dbReference type="SAM" id="SignalP"/>
    </source>
</evidence>
<name>A0A1S2LAX2_9BACI</name>
<dbReference type="PANTHER" id="PTHR43308">
    <property type="entry name" value="OUTER MEMBRANE PROTEIN ALPHA-RELATED"/>
    <property type="match status" value="1"/>
</dbReference>
<dbReference type="RefSeq" id="WP_071314489.1">
    <property type="nucleotide sequence ID" value="NZ_MLQQ01000044.1"/>
</dbReference>
<dbReference type="OrthoDB" id="9783944at2"/>
<keyword evidence="5" id="KW-1185">Reference proteome</keyword>
<sequence length="403" mass="45589">MKKTFSTLLMFVIISSFVLLPQMAKANSDFLDISQNHWAYEDIQYLQGMEVAEALTGNYFKPSEPITRSKAARMLVKAISGDVNTTNVSQFSDVPNDHPDLAYINKSKELGIFDGYGDGNFGAEDTLSRGQMAKVLVNTFDLTGTYPKEFTDVRNDHWARDYIKTLAASEVTIGYGNGKFGAADQTTRAHMATFITRAIKGSVFQDRDLYLYASSDDFKVDQGVMYFKDSSGNWILPSEKHFSNATVMNAARSLLDEDRYLLLNYNDWNDSIPNAISYTFAGNPVAAKYGNKPFTIHLYTEQKHTKDRASDIVATLFLEYMWYDAQTDTFNPVFFGEKLQGSLEALFGTQKGKNMYQYIMEFHKEYQYNVPKTNEEKTFSKAFGSTKVTVFVANSAIYVDFSK</sequence>
<accession>A0A1S2LAX2</accession>
<evidence type="ECO:0000313" key="5">
    <source>
        <dbReference type="Proteomes" id="UP000180098"/>
    </source>
</evidence>
<dbReference type="InterPro" id="IPR001119">
    <property type="entry name" value="SLH_dom"/>
</dbReference>
<comment type="caution">
    <text evidence="4">The sequence shown here is derived from an EMBL/GenBank/DDBJ whole genome shotgun (WGS) entry which is preliminary data.</text>
</comment>
<feature type="signal peptide" evidence="2">
    <location>
        <begin position="1"/>
        <end position="26"/>
    </location>
</feature>
<dbReference type="PROSITE" id="PS51272">
    <property type="entry name" value="SLH"/>
    <property type="match status" value="3"/>
</dbReference>
<feature type="domain" description="SLH" evidence="3">
    <location>
        <begin position="26"/>
        <end position="86"/>
    </location>
</feature>
<feature type="domain" description="SLH" evidence="3">
    <location>
        <begin position="151"/>
        <end position="209"/>
    </location>
</feature>
<organism evidence="4 5">
    <name type="scientific">Anaerobacillus arseniciselenatis</name>
    <dbReference type="NCBI Taxonomy" id="85682"/>
    <lineage>
        <taxon>Bacteria</taxon>
        <taxon>Bacillati</taxon>
        <taxon>Bacillota</taxon>
        <taxon>Bacilli</taxon>
        <taxon>Bacillales</taxon>
        <taxon>Bacillaceae</taxon>
        <taxon>Anaerobacillus</taxon>
    </lineage>
</organism>
<dbReference type="Pfam" id="PF00395">
    <property type="entry name" value="SLH"/>
    <property type="match status" value="3"/>
</dbReference>
<protein>
    <recommendedName>
        <fullName evidence="3">SLH domain-containing protein</fullName>
    </recommendedName>
</protein>
<feature type="domain" description="SLH" evidence="3">
    <location>
        <begin position="87"/>
        <end position="150"/>
    </location>
</feature>
<proteinExistence type="predicted"/>
<dbReference type="InterPro" id="IPR051465">
    <property type="entry name" value="Cell_Envelope_Struct_Comp"/>
</dbReference>
<evidence type="ECO:0000256" key="1">
    <source>
        <dbReference type="ARBA" id="ARBA00022729"/>
    </source>
</evidence>
<evidence type="ECO:0000259" key="3">
    <source>
        <dbReference type="PROSITE" id="PS51272"/>
    </source>
</evidence>
<keyword evidence="1 2" id="KW-0732">Signal</keyword>
<gene>
    <name evidence="4" type="ORF">BKP35_16550</name>
</gene>
<dbReference type="Proteomes" id="UP000180098">
    <property type="component" value="Unassembled WGS sequence"/>
</dbReference>
<evidence type="ECO:0000313" key="4">
    <source>
        <dbReference type="EMBL" id="OIJ09464.1"/>
    </source>
</evidence>
<feature type="chain" id="PRO_5010335147" description="SLH domain-containing protein" evidence="2">
    <location>
        <begin position="27"/>
        <end position="403"/>
    </location>
</feature>
<reference evidence="4 5" key="1">
    <citation type="submission" date="2016-10" db="EMBL/GenBank/DDBJ databases">
        <title>Draft genome sequences of four alkaliphilic bacteria belonging to the Anaerobacillus genus.</title>
        <authorList>
            <person name="Bassil N.M."/>
            <person name="Lloyd J.R."/>
        </authorList>
    </citation>
    <scope>NUCLEOTIDE SEQUENCE [LARGE SCALE GENOMIC DNA]</scope>
    <source>
        <strain evidence="4 5">DSM 15340</strain>
    </source>
</reference>